<dbReference type="InterPro" id="IPR002035">
    <property type="entry name" value="VWF_A"/>
</dbReference>
<organism evidence="2 3">
    <name type="scientific">Denitratimonas tolerans</name>
    <dbReference type="NCBI Taxonomy" id="1338420"/>
    <lineage>
        <taxon>Bacteria</taxon>
        <taxon>Pseudomonadati</taxon>
        <taxon>Pseudomonadota</taxon>
        <taxon>Gammaproteobacteria</taxon>
        <taxon>Lysobacterales</taxon>
        <taxon>Lysobacteraceae</taxon>
        <taxon>Denitratimonas</taxon>
    </lineage>
</organism>
<dbReference type="PROSITE" id="PS50234">
    <property type="entry name" value="VWFA"/>
    <property type="match status" value="1"/>
</dbReference>
<dbReference type="PANTHER" id="PTHR22550:SF18">
    <property type="entry name" value="VWFA DOMAIN-CONTAINING PROTEIN"/>
    <property type="match status" value="1"/>
</dbReference>
<dbReference type="PANTHER" id="PTHR22550">
    <property type="entry name" value="SPORE GERMINATION PROTEIN"/>
    <property type="match status" value="1"/>
</dbReference>
<dbReference type="CDD" id="cd01467">
    <property type="entry name" value="vWA_BatA_type"/>
    <property type="match status" value="1"/>
</dbReference>
<dbReference type="InterPro" id="IPR036465">
    <property type="entry name" value="vWFA_dom_sf"/>
</dbReference>
<evidence type="ECO:0000259" key="1">
    <source>
        <dbReference type="PROSITE" id="PS50234"/>
    </source>
</evidence>
<dbReference type="Pfam" id="PF00092">
    <property type="entry name" value="VWA"/>
    <property type="match status" value="1"/>
</dbReference>
<dbReference type="InterPro" id="IPR033881">
    <property type="entry name" value="vWA_BatA_type"/>
</dbReference>
<evidence type="ECO:0000313" key="2">
    <source>
        <dbReference type="EMBL" id="MEJ1248128.1"/>
    </source>
</evidence>
<gene>
    <name evidence="2" type="ORF">WB794_00320</name>
</gene>
<name>A0AAW9R1G9_9GAMM</name>
<dbReference type="SMART" id="SM00327">
    <property type="entry name" value="VWA"/>
    <property type="match status" value="1"/>
</dbReference>
<dbReference type="EMBL" id="JBBDHC010000001">
    <property type="protein sequence ID" value="MEJ1248128.1"/>
    <property type="molecule type" value="Genomic_DNA"/>
</dbReference>
<dbReference type="InterPro" id="IPR050768">
    <property type="entry name" value="UPF0353/GerABKA_families"/>
</dbReference>
<dbReference type="Gene3D" id="3.40.50.410">
    <property type="entry name" value="von Willebrand factor, type A domain"/>
    <property type="match status" value="1"/>
</dbReference>
<dbReference type="SUPFAM" id="SSF53300">
    <property type="entry name" value="vWA-like"/>
    <property type="match status" value="1"/>
</dbReference>
<accession>A0AAW9R1G9</accession>
<dbReference type="Proteomes" id="UP001364472">
    <property type="component" value="Unassembled WGS sequence"/>
</dbReference>
<sequence length="327" mass="35604">MFEFAWPWALAAALLPLLARRLPRARERGGAALRVPFYAELVGLAGERRSGVLSGRLWLPALAYLALCVAAMRPQWVEEPVAPPRTGRDLMLAVDVSGSMAAEDMRIGGRSVDRLTAVKRVLNDFIERRAGDRLGLILFGQQAYQVTPLTFDRQSVRHQLETSAVGLAGRETAIGDALGLAVKRLRERPAQQRVVILLTDGANNAGALQPAQAAELAQAHRVRVYTIAFGADAQRGPFGMMLPSAEIDEATLRTIADATGGRFFRARDTAELAGIYAELDRLEQIEHSAEQVRLASELYPWPAGAALVLALLSLIRWPQRAREGSAA</sequence>
<evidence type="ECO:0000313" key="3">
    <source>
        <dbReference type="Proteomes" id="UP001364472"/>
    </source>
</evidence>
<protein>
    <submittedName>
        <fullName evidence="2">VWA domain-containing protein</fullName>
    </submittedName>
</protein>
<reference evidence="2 3" key="1">
    <citation type="journal article" date="2016" name="Antonie Van Leeuwenhoek">
        <title>Denitratimonas tolerans gen. nov., sp. nov., a denitrifying bacterium isolated from a bioreactor for tannery wastewater treatment.</title>
        <authorList>
            <person name="Han S.I."/>
            <person name="Kim J.O."/>
            <person name="Lee Y.R."/>
            <person name="Ekpeghere K.I."/>
            <person name="Koh S.C."/>
            <person name="Whang K.S."/>
        </authorList>
    </citation>
    <scope>NUCLEOTIDE SEQUENCE [LARGE SCALE GENOMIC DNA]</scope>
    <source>
        <strain evidence="2 3">KACC 17565</strain>
    </source>
</reference>
<proteinExistence type="predicted"/>
<keyword evidence="3" id="KW-1185">Reference proteome</keyword>
<feature type="domain" description="VWFA" evidence="1">
    <location>
        <begin position="89"/>
        <end position="279"/>
    </location>
</feature>
<comment type="caution">
    <text evidence="2">The sequence shown here is derived from an EMBL/GenBank/DDBJ whole genome shotgun (WGS) entry which is preliminary data.</text>
</comment>
<dbReference type="AlphaFoldDB" id="A0AAW9R1G9"/>
<dbReference type="RefSeq" id="WP_337333846.1">
    <property type="nucleotide sequence ID" value="NZ_JBBDHC010000001.1"/>
</dbReference>